<dbReference type="InterPro" id="IPR023393">
    <property type="entry name" value="START-like_dom_sf"/>
</dbReference>
<dbReference type="InterPro" id="IPR000916">
    <property type="entry name" value="Bet_v_I/MLP"/>
</dbReference>
<dbReference type="Proteomes" id="UP001054821">
    <property type="component" value="Chromosome 7"/>
</dbReference>
<feature type="domain" description="Bet v I/Major latex protein" evidence="2">
    <location>
        <begin position="42"/>
        <end position="97"/>
    </location>
</feature>
<accession>A0AAD4V3Q5</accession>
<comment type="caution">
    <text evidence="3">The sequence shown here is derived from an EMBL/GenBank/DDBJ whole genome shotgun (WGS) entry which is preliminary data.</text>
</comment>
<evidence type="ECO:0000259" key="2">
    <source>
        <dbReference type="Pfam" id="PF00407"/>
    </source>
</evidence>
<name>A0AAD4V3Q5_PRUDU</name>
<dbReference type="Pfam" id="PF00407">
    <property type="entry name" value="Bet_v_1"/>
    <property type="match status" value="1"/>
</dbReference>
<sequence length="117" mass="13497">MPRYHVLHRRLGEGEGALCSLRCRYCCYLLKALGSNILHGFIGTQIELKSPADKFYKIFKGQAHLIPNVSSGHIKGVQVHEGDWETHDSVKIWNYHEERLKMLLIWQTGIRCFTSSQ</sequence>
<dbReference type="AlphaFoldDB" id="A0AAD4V3Q5"/>
<evidence type="ECO:0000256" key="1">
    <source>
        <dbReference type="ARBA" id="ARBA00038242"/>
    </source>
</evidence>
<proteinExistence type="inferred from homology"/>
<dbReference type="EMBL" id="JAJFAZ020000007">
    <property type="protein sequence ID" value="KAI5317930.1"/>
    <property type="molecule type" value="Genomic_DNA"/>
</dbReference>
<protein>
    <recommendedName>
        <fullName evidence="2">Bet v I/Major latex protein domain-containing protein</fullName>
    </recommendedName>
</protein>
<dbReference type="InterPro" id="IPR052006">
    <property type="entry name" value="MLP-like"/>
</dbReference>
<dbReference type="SUPFAM" id="SSF55961">
    <property type="entry name" value="Bet v1-like"/>
    <property type="match status" value="1"/>
</dbReference>
<dbReference type="PANTHER" id="PTHR31338">
    <property type="entry name" value="POLYKETIDE CYCLASE/DEHYDRASE AND LIPID TRANSPORT SUPERFAMILY PROTEIN"/>
    <property type="match status" value="1"/>
</dbReference>
<dbReference type="GO" id="GO:0006952">
    <property type="term" value="P:defense response"/>
    <property type="evidence" value="ECO:0007669"/>
    <property type="project" value="InterPro"/>
</dbReference>
<dbReference type="Gene3D" id="3.30.530.20">
    <property type="match status" value="1"/>
</dbReference>
<dbReference type="PANTHER" id="PTHR31338:SF20">
    <property type="entry name" value="BET V I_MAJOR LATEX PROTEIN DOMAIN-CONTAINING PROTEIN"/>
    <property type="match status" value="1"/>
</dbReference>
<comment type="similarity">
    <text evidence="1">Belongs to the MLP family.</text>
</comment>
<keyword evidence="4" id="KW-1185">Reference proteome</keyword>
<reference evidence="3 4" key="1">
    <citation type="journal article" date="2022" name="G3 (Bethesda)">
        <title>Whole-genome sequence and methylome profiling of the almond [Prunus dulcis (Mill.) D.A. Webb] cultivar 'Nonpareil'.</title>
        <authorList>
            <person name="D'Amico-Willman K.M."/>
            <person name="Ouma W.Z."/>
            <person name="Meulia T."/>
            <person name="Sideli G.M."/>
            <person name="Gradziel T.M."/>
            <person name="Fresnedo-Ramirez J."/>
        </authorList>
    </citation>
    <scope>NUCLEOTIDE SEQUENCE [LARGE SCALE GENOMIC DNA]</scope>
    <source>
        <strain evidence="3">Clone GOH B32 T37-40</strain>
    </source>
</reference>
<evidence type="ECO:0000313" key="3">
    <source>
        <dbReference type="EMBL" id="KAI5317930.1"/>
    </source>
</evidence>
<organism evidence="3 4">
    <name type="scientific">Prunus dulcis</name>
    <name type="common">Almond</name>
    <name type="synonym">Amygdalus dulcis</name>
    <dbReference type="NCBI Taxonomy" id="3755"/>
    <lineage>
        <taxon>Eukaryota</taxon>
        <taxon>Viridiplantae</taxon>
        <taxon>Streptophyta</taxon>
        <taxon>Embryophyta</taxon>
        <taxon>Tracheophyta</taxon>
        <taxon>Spermatophyta</taxon>
        <taxon>Magnoliopsida</taxon>
        <taxon>eudicotyledons</taxon>
        <taxon>Gunneridae</taxon>
        <taxon>Pentapetalae</taxon>
        <taxon>rosids</taxon>
        <taxon>fabids</taxon>
        <taxon>Rosales</taxon>
        <taxon>Rosaceae</taxon>
        <taxon>Amygdaloideae</taxon>
        <taxon>Amygdaleae</taxon>
        <taxon>Prunus</taxon>
    </lineage>
</organism>
<evidence type="ECO:0000313" key="4">
    <source>
        <dbReference type="Proteomes" id="UP001054821"/>
    </source>
</evidence>
<gene>
    <name evidence="3" type="ORF">L3X38_037637</name>
</gene>